<protein>
    <submittedName>
        <fullName evidence="2">Uncharacterized protein</fullName>
    </submittedName>
</protein>
<gene>
    <name evidence="2" type="ORF">V5O48_006545</name>
</gene>
<name>A0ABR3FJT2_9AGAR</name>
<feature type="region of interest" description="Disordered" evidence="1">
    <location>
        <begin position="23"/>
        <end position="81"/>
    </location>
</feature>
<evidence type="ECO:0000313" key="2">
    <source>
        <dbReference type="EMBL" id="KAL0575429.1"/>
    </source>
</evidence>
<evidence type="ECO:0000313" key="3">
    <source>
        <dbReference type="Proteomes" id="UP001465976"/>
    </source>
</evidence>
<reference evidence="2 3" key="1">
    <citation type="submission" date="2024-02" db="EMBL/GenBank/DDBJ databases">
        <title>A draft genome for the cacao thread blight pathogen Marasmius crinis-equi.</title>
        <authorList>
            <person name="Cohen S.P."/>
            <person name="Baruah I.K."/>
            <person name="Amoako-Attah I."/>
            <person name="Bukari Y."/>
            <person name="Meinhardt L.W."/>
            <person name="Bailey B.A."/>
        </authorList>
    </citation>
    <scope>NUCLEOTIDE SEQUENCE [LARGE SCALE GENOMIC DNA]</scope>
    <source>
        <strain evidence="2 3">GH-76</strain>
    </source>
</reference>
<organism evidence="2 3">
    <name type="scientific">Marasmius crinis-equi</name>
    <dbReference type="NCBI Taxonomy" id="585013"/>
    <lineage>
        <taxon>Eukaryota</taxon>
        <taxon>Fungi</taxon>
        <taxon>Dikarya</taxon>
        <taxon>Basidiomycota</taxon>
        <taxon>Agaricomycotina</taxon>
        <taxon>Agaricomycetes</taxon>
        <taxon>Agaricomycetidae</taxon>
        <taxon>Agaricales</taxon>
        <taxon>Marasmiineae</taxon>
        <taxon>Marasmiaceae</taxon>
        <taxon>Marasmius</taxon>
    </lineage>
</organism>
<proteinExistence type="predicted"/>
<accession>A0ABR3FJT2</accession>
<feature type="compositionally biased region" description="Basic and acidic residues" evidence="1">
    <location>
        <begin position="40"/>
        <end position="51"/>
    </location>
</feature>
<sequence length="81" mass="9100">MCRQSYDYGTSIRRLRVYFEEDIDADSDQAQIEAESGGSSEKEGHMDEHVVETAVSGDMKEDENNEVGNRIQVDEGISPDQ</sequence>
<dbReference type="Proteomes" id="UP001465976">
    <property type="component" value="Unassembled WGS sequence"/>
</dbReference>
<keyword evidence="3" id="KW-1185">Reference proteome</keyword>
<dbReference type="EMBL" id="JBAHYK010000305">
    <property type="protein sequence ID" value="KAL0575429.1"/>
    <property type="molecule type" value="Genomic_DNA"/>
</dbReference>
<comment type="caution">
    <text evidence="2">The sequence shown here is derived from an EMBL/GenBank/DDBJ whole genome shotgun (WGS) entry which is preliminary data.</text>
</comment>
<evidence type="ECO:0000256" key="1">
    <source>
        <dbReference type="SAM" id="MobiDB-lite"/>
    </source>
</evidence>